<sequence length="106" mass="12426">MGKQPDQRMKKRMKMKKLTRWKNQKMKKTEIRKQQKKTVNVFHMGLPCRCIITLGQIHEQLRRQAAVNLDLQEQRIPCQGLEAVEIMAGSDFAFQSGSTPTKKKRE</sequence>
<dbReference type="AlphaFoldDB" id="A0AAW0MSN0"/>
<accession>A0AAW0MSN0</accession>
<dbReference type="Proteomes" id="UP001460270">
    <property type="component" value="Unassembled WGS sequence"/>
</dbReference>
<dbReference type="EMBL" id="JBBPFD010000022">
    <property type="protein sequence ID" value="KAK7881348.1"/>
    <property type="molecule type" value="Genomic_DNA"/>
</dbReference>
<name>A0AAW0MSN0_9GOBI</name>
<organism evidence="2 3">
    <name type="scientific">Mugilogobius chulae</name>
    <name type="common">yellowstripe goby</name>
    <dbReference type="NCBI Taxonomy" id="88201"/>
    <lineage>
        <taxon>Eukaryota</taxon>
        <taxon>Metazoa</taxon>
        <taxon>Chordata</taxon>
        <taxon>Craniata</taxon>
        <taxon>Vertebrata</taxon>
        <taxon>Euteleostomi</taxon>
        <taxon>Actinopterygii</taxon>
        <taxon>Neopterygii</taxon>
        <taxon>Teleostei</taxon>
        <taxon>Neoteleostei</taxon>
        <taxon>Acanthomorphata</taxon>
        <taxon>Gobiaria</taxon>
        <taxon>Gobiiformes</taxon>
        <taxon>Gobioidei</taxon>
        <taxon>Gobiidae</taxon>
        <taxon>Gobionellinae</taxon>
        <taxon>Mugilogobius</taxon>
    </lineage>
</organism>
<feature type="compositionally biased region" description="Basic residues" evidence="1">
    <location>
        <begin position="9"/>
        <end position="26"/>
    </location>
</feature>
<comment type="caution">
    <text evidence="2">The sequence shown here is derived from an EMBL/GenBank/DDBJ whole genome shotgun (WGS) entry which is preliminary data.</text>
</comment>
<evidence type="ECO:0000256" key="1">
    <source>
        <dbReference type="SAM" id="MobiDB-lite"/>
    </source>
</evidence>
<gene>
    <name evidence="2" type="ORF">WMY93_029757</name>
</gene>
<reference evidence="3" key="1">
    <citation type="submission" date="2024-04" db="EMBL/GenBank/DDBJ databases">
        <title>Salinicola lusitanus LLJ914,a marine bacterium isolated from the Okinawa Trough.</title>
        <authorList>
            <person name="Li J."/>
        </authorList>
    </citation>
    <scope>NUCLEOTIDE SEQUENCE [LARGE SCALE GENOMIC DNA]</scope>
</reference>
<evidence type="ECO:0000313" key="2">
    <source>
        <dbReference type="EMBL" id="KAK7881348.1"/>
    </source>
</evidence>
<keyword evidence="3" id="KW-1185">Reference proteome</keyword>
<evidence type="ECO:0000313" key="3">
    <source>
        <dbReference type="Proteomes" id="UP001460270"/>
    </source>
</evidence>
<proteinExistence type="predicted"/>
<protein>
    <submittedName>
        <fullName evidence="2">Uncharacterized protein</fullName>
    </submittedName>
</protein>
<feature type="region of interest" description="Disordered" evidence="1">
    <location>
        <begin position="1"/>
        <end position="35"/>
    </location>
</feature>